<evidence type="ECO:0000256" key="1">
    <source>
        <dbReference type="SAM" id="SignalP"/>
    </source>
</evidence>
<reference evidence="2" key="1">
    <citation type="submission" date="2024-06" db="EMBL/GenBank/DDBJ databases">
        <authorList>
            <person name="Li S."/>
        </authorList>
    </citation>
    <scope>NUCLEOTIDE SEQUENCE</scope>
    <source>
        <strain evidence="2">SR10</strain>
    </source>
</reference>
<accession>A0AAU8MYN8</accession>
<sequence length="180" mass="18475">MHVRRLLEPSPSRRRLRLALACAGAAWVLAAGTVRAQAPADEHRDTTVVVARTVHPRIAYRALPAQDNPIHTEATTFPGQVFHGTLDRSLSPLVDDAELGQHGSTGLSPMAATRQLSDLLVPADAIGGPPGQRSMLGASSAPPMGPTASVGGAVTSATAGLGDLITGSVMQALSPQGNGR</sequence>
<feature type="signal peptide" evidence="1">
    <location>
        <begin position="1"/>
        <end position="36"/>
    </location>
</feature>
<proteinExistence type="predicted"/>
<organism evidence="2">
    <name type="scientific">Lysobacter firmicutimachus</name>
    <dbReference type="NCBI Taxonomy" id="1792846"/>
    <lineage>
        <taxon>Bacteria</taxon>
        <taxon>Pseudomonadati</taxon>
        <taxon>Pseudomonadota</taxon>
        <taxon>Gammaproteobacteria</taxon>
        <taxon>Lysobacterales</taxon>
        <taxon>Lysobacteraceae</taxon>
        <taxon>Lysobacter</taxon>
    </lineage>
</organism>
<dbReference type="EMBL" id="CP159925">
    <property type="protein sequence ID" value="XCO76325.1"/>
    <property type="molecule type" value="Genomic_DNA"/>
</dbReference>
<dbReference type="RefSeq" id="WP_363799688.1">
    <property type="nucleotide sequence ID" value="NZ_CP159925.1"/>
</dbReference>
<feature type="chain" id="PRO_5043369768" description="Secreted protein" evidence="1">
    <location>
        <begin position="37"/>
        <end position="180"/>
    </location>
</feature>
<evidence type="ECO:0008006" key="3">
    <source>
        <dbReference type="Google" id="ProtNLM"/>
    </source>
</evidence>
<gene>
    <name evidence="2" type="ORF">ABU614_05920</name>
</gene>
<keyword evidence="1" id="KW-0732">Signal</keyword>
<protein>
    <recommendedName>
        <fullName evidence="3">Secreted protein</fullName>
    </recommendedName>
</protein>
<dbReference type="AlphaFoldDB" id="A0AAU8MYN8"/>
<evidence type="ECO:0000313" key="2">
    <source>
        <dbReference type="EMBL" id="XCO76325.1"/>
    </source>
</evidence>
<name>A0AAU8MYN8_9GAMM</name>